<name>A0A846ZR27_9GAMM</name>
<proteinExistence type="predicted"/>
<dbReference type="Proteomes" id="UP000541636">
    <property type="component" value="Unassembled WGS sequence"/>
</dbReference>
<evidence type="ECO:0000313" key="4">
    <source>
        <dbReference type="Proteomes" id="UP000541636"/>
    </source>
</evidence>
<evidence type="ECO:0000313" key="3">
    <source>
        <dbReference type="EMBL" id="NKZ39873.1"/>
    </source>
</evidence>
<gene>
    <name evidence="3" type="ORF">HF690_13030</name>
</gene>
<keyword evidence="4" id="KW-1185">Reference proteome</keyword>
<dbReference type="InterPro" id="IPR016039">
    <property type="entry name" value="Thiolase-like"/>
</dbReference>
<dbReference type="RefSeq" id="WP_168609748.1">
    <property type="nucleotide sequence ID" value="NZ_JAAZQD010000005.1"/>
</dbReference>
<dbReference type="GO" id="GO:0016746">
    <property type="term" value="F:acyltransferase activity"/>
    <property type="evidence" value="ECO:0007669"/>
    <property type="project" value="InterPro"/>
</dbReference>
<evidence type="ECO:0000259" key="2">
    <source>
        <dbReference type="Pfam" id="PF13723"/>
    </source>
</evidence>
<dbReference type="AlphaFoldDB" id="A0A846ZR27"/>
<dbReference type="InterPro" id="IPR014030">
    <property type="entry name" value="Ketoacyl_synth_N"/>
</dbReference>
<organism evidence="3 4">
    <name type="scientific">Oleiagrimonas citrea</name>
    <dbReference type="NCBI Taxonomy" id="1665687"/>
    <lineage>
        <taxon>Bacteria</taxon>
        <taxon>Pseudomonadati</taxon>
        <taxon>Pseudomonadota</taxon>
        <taxon>Gammaproteobacteria</taxon>
        <taxon>Lysobacterales</taxon>
        <taxon>Rhodanobacteraceae</taxon>
        <taxon>Oleiagrimonas</taxon>
    </lineage>
</organism>
<evidence type="ECO:0000256" key="1">
    <source>
        <dbReference type="SAM" id="MobiDB-lite"/>
    </source>
</evidence>
<dbReference type="Gene3D" id="3.40.47.10">
    <property type="match status" value="1"/>
</dbReference>
<dbReference type="SUPFAM" id="SSF53901">
    <property type="entry name" value="Thiolase-like"/>
    <property type="match status" value="1"/>
</dbReference>
<feature type="domain" description="Beta-ketoacyl synthase-like N-terminal" evidence="2">
    <location>
        <begin position="32"/>
        <end position="213"/>
    </location>
</feature>
<dbReference type="EMBL" id="JAAZQD010000005">
    <property type="protein sequence ID" value="NKZ39873.1"/>
    <property type="molecule type" value="Genomic_DNA"/>
</dbReference>
<dbReference type="Pfam" id="PF13723">
    <property type="entry name" value="Ketoacyl-synt_2"/>
    <property type="match status" value="1"/>
</dbReference>
<protein>
    <submittedName>
        <fullName evidence="3">Beta-ketoacyl synthase chain length factor</fullName>
    </submittedName>
</protein>
<comment type="caution">
    <text evidence="3">The sequence shown here is derived from an EMBL/GenBank/DDBJ whole genome shotgun (WGS) entry which is preliminary data.</text>
</comment>
<feature type="region of interest" description="Disordered" evidence="1">
    <location>
        <begin position="34"/>
        <end position="53"/>
    </location>
</feature>
<sequence length="268" mass="28133">MNGDLNLWVEGIGIWTPGLPDWNHFIAHLDGQPAAEDAPARPGASLLPPAERRRAPDSVRLAVETATQAVAMSERDAAHLSSVFASAHGDAIIMDYMCATLADTPLDMSPTRFHNSVHNAAAGYWTIATGCHRSSNAVCASEASFGAGLLEAATLAVSENEPVLLSAFDVPGKGPLVEMLSTHVPFGCALVLSPERGTHARAALRLRLHASSQPQQPPSDPHLRRLARQNACGDALTLLEALATPRPGSTCIAAGDGLTLHIETDVPA</sequence>
<reference evidence="3 4" key="1">
    <citation type="journal article" date="2017" name="Int. J. Syst. Evol. Microbiol.">
        <title>Oleiagrimonas citrea sp. nov., a marine bacterium isolated from tidal flat sediment and emended description of the genus Oleiagrimonas Fang et al. 2015 and Oleiagrimonas soli.</title>
        <authorList>
            <person name="Yang S.H."/>
            <person name="Seo H.S."/>
            <person name="Seong C.N."/>
            <person name="Kwon K.K."/>
        </authorList>
    </citation>
    <scope>NUCLEOTIDE SEQUENCE [LARGE SCALE GENOMIC DNA]</scope>
    <source>
        <strain evidence="3 4">MEBiC09124</strain>
    </source>
</reference>
<accession>A0A846ZR27</accession>